<reference evidence="7" key="1">
    <citation type="submission" date="2019-02" db="EMBL/GenBank/DDBJ databases">
        <authorList>
            <person name="Gruber-Vodicka R. H."/>
            <person name="Seah K. B. B."/>
        </authorList>
    </citation>
    <scope>NUCLEOTIDE SEQUENCE</scope>
    <source>
        <strain evidence="7">BECK_S312</strain>
        <strain evidence="8">BECK_S426</strain>
    </source>
</reference>
<evidence type="ECO:0000313" key="7">
    <source>
        <dbReference type="EMBL" id="VFK21222.1"/>
    </source>
</evidence>
<dbReference type="InterPro" id="IPR002142">
    <property type="entry name" value="Peptidase_S49"/>
</dbReference>
<evidence type="ECO:0000256" key="2">
    <source>
        <dbReference type="ARBA" id="ARBA00022670"/>
    </source>
</evidence>
<feature type="transmembrane region" description="Helical" evidence="5">
    <location>
        <begin position="41"/>
        <end position="61"/>
    </location>
</feature>
<dbReference type="InterPro" id="IPR029045">
    <property type="entry name" value="ClpP/crotonase-like_dom_sf"/>
</dbReference>
<evidence type="ECO:0000259" key="6">
    <source>
        <dbReference type="Pfam" id="PF01343"/>
    </source>
</evidence>
<dbReference type="EMBL" id="CAADFM010000293">
    <property type="protein sequence ID" value="VFK21222.1"/>
    <property type="molecule type" value="Genomic_DNA"/>
</dbReference>
<dbReference type="SUPFAM" id="SSF52096">
    <property type="entry name" value="ClpP/crotonase"/>
    <property type="match status" value="1"/>
</dbReference>
<organism evidence="7">
    <name type="scientific">Candidatus Kentrum sp. LPFa</name>
    <dbReference type="NCBI Taxonomy" id="2126335"/>
    <lineage>
        <taxon>Bacteria</taxon>
        <taxon>Pseudomonadati</taxon>
        <taxon>Pseudomonadota</taxon>
        <taxon>Gammaproteobacteria</taxon>
        <taxon>Candidatus Kentrum</taxon>
    </lineage>
</organism>
<dbReference type="GO" id="GO:0008236">
    <property type="term" value="F:serine-type peptidase activity"/>
    <property type="evidence" value="ECO:0007669"/>
    <property type="project" value="UniProtKB-KW"/>
</dbReference>
<dbReference type="CDD" id="cd07023">
    <property type="entry name" value="S49_Sppa_N_C"/>
    <property type="match status" value="1"/>
</dbReference>
<name>A0A450WW17_9GAMM</name>
<dbReference type="Gene3D" id="3.90.226.10">
    <property type="entry name" value="2-enoyl-CoA Hydratase, Chain A, domain 1"/>
    <property type="match status" value="1"/>
</dbReference>
<feature type="domain" description="Peptidase S49" evidence="6">
    <location>
        <begin position="142"/>
        <end position="279"/>
    </location>
</feature>
<keyword evidence="3" id="KW-0378">Hydrolase</keyword>
<dbReference type="EMBL" id="CAADFP010000267">
    <property type="protein sequence ID" value="VFK34399.1"/>
    <property type="molecule type" value="Genomic_DNA"/>
</dbReference>
<dbReference type="AlphaFoldDB" id="A0A450WW17"/>
<dbReference type="Pfam" id="PF01343">
    <property type="entry name" value="Peptidase_S49"/>
    <property type="match status" value="1"/>
</dbReference>
<dbReference type="GO" id="GO:0006508">
    <property type="term" value="P:proteolysis"/>
    <property type="evidence" value="ECO:0007669"/>
    <property type="project" value="UniProtKB-KW"/>
</dbReference>
<dbReference type="InterPro" id="IPR047272">
    <property type="entry name" value="S49_SppA_C"/>
</dbReference>
<evidence type="ECO:0000313" key="8">
    <source>
        <dbReference type="EMBL" id="VFK34399.1"/>
    </source>
</evidence>
<comment type="similarity">
    <text evidence="1">Belongs to the peptidase S49 family.</text>
</comment>
<proteinExistence type="inferred from homology"/>
<dbReference type="PANTHER" id="PTHR42987:SF8">
    <property type="entry name" value="PROTEINASE"/>
    <property type="match status" value="1"/>
</dbReference>
<keyword evidence="4" id="KW-0720">Serine protease</keyword>
<accession>A0A450WW17</accession>
<evidence type="ECO:0000256" key="5">
    <source>
        <dbReference type="SAM" id="Phobius"/>
    </source>
</evidence>
<evidence type="ECO:0000256" key="4">
    <source>
        <dbReference type="ARBA" id="ARBA00022825"/>
    </source>
</evidence>
<keyword evidence="2 7" id="KW-0645">Protease</keyword>
<gene>
    <name evidence="7" type="ORF">BECKLPF1236A_GA0070988_102933</name>
    <name evidence="8" type="ORF">BECKLPF1236C_GA0070990_102673</name>
</gene>
<evidence type="ECO:0000256" key="3">
    <source>
        <dbReference type="ARBA" id="ARBA00022801"/>
    </source>
</evidence>
<evidence type="ECO:0000256" key="1">
    <source>
        <dbReference type="ARBA" id="ARBA00008683"/>
    </source>
</evidence>
<dbReference type="PANTHER" id="PTHR42987">
    <property type="entry name" value="PEPTIDASE S49"/>
    <property type="match status" value="1"/>
</dbReference>
<keyword evidence="5" id="KW-0812">Transmembrane</keyword>
<keyword evidence="5" id="KW-0472">Membrane</keyword>
<protein>
    <submittedName>
        <fullName evidence="7">Protease-4</fullName>
    </submittedName>
</protein>
<sequence>MTWNSHTINRDSNSSAWERDLIHKLALASLKEQRRARRWGIFFKLAMLAYLLLLLVLYFPADIYATHSARDHTALIEIRGMIVEGNDAGADQVISGLQAAFENKNTKGVLIRINSPGGSPVQAAYIFDEIVRLRDKYPNISLHAVITDICASGGYYVAAAADRIYANESSLVGSIGVLVNGFGFVDAMKKIGVERRLHIAGKHKGLLDPFSPKKPEEVSHLQSMLDEIHQQFIHMVKKGRGDRLRGEDHELFNGLVWSGKEAVRLGLIDDIGSTGYVAREVIGANEIVDFTRERDYLKHFAERLGATVGIAMGKALSVQLGLESLHLR</sequence>
<keyword evidence="5" id="KW-1133">Transmembrane helix</keyword>